<comment type="caution">
    <text evidence="2">The sequence shown here is derived from an EMBL/GenBank/DDBJ whole genome shotgun (WGS) entry which is preliminary data.</text>
</comment>
<dbReference type="AlphaFoldDB" id="A0A8X7C5R7"/>
<proteinExistence type="predicted"/>
<keyword evidence="3" id="KW-1185">Reference proteome</keyword>
<evidence type="ECO:0000313" key="3">
    <source>
        <dbReference type="Proteomes" id="UP000886998"/>
    </source>
</evidence>
<sequence length="92" mass="10562">MIHTSSVLHPEEDFPKKRMVTSQSSVAEISQTRSRDGSSTIVESWSCIIHFEAHPFLRDRPSCRGQFVDEEMRKYGKTLRKNPTATHSDVKN</sequence>
<dbReference type="Proteomes" id="UP000886998">
    <property type="component" value="Unassembled WGS sequence"/>
</dbReference>
<name>A0A8X7C5R7_9ARAC</name>
<evidence type="ECO:0000256" key="1">
    <source>
        <dbReference type="SAM" id="MobiDB-lite"/>
    </source>
</evidence>
<reference evidence="2" key="1">
    <citation type="submission" date="2020-08" db="EMBL/GenBank/DDBJ databases">
        <title>Multicomponent nature underlies the extraordinary mechanical properties of spider dragline silk.</title>
        <authorList>
            <person name="Kono N."/>
            <person name="Nakamura H."/>
            <person name="Mori M."/>
            <person name="Yoshida Y."/>
            <person name="Ohtoshi R."/>
            <person name="Malay A.D."/>
            <person name="Moran D.A.P."/>
            <person name="Tomita M."/>
            <person name="Numata K."/>
            <person name="Arakawa K."/>
        </authorList>
    </citation>
    <scope>NUCLEOTIDE SEQUENCE</scope>
</reference>
<feature type="region of interest" description="Disordered" evidence="1">
    <location>
        <begin position="1"/>
        <end position="38"/>
    </location>
</feature>
<accession>A0A8X7C5R7</accession>
<gene>
    <name evidence="2" type="ORF">TNIN_369081</name>
</gene>
<feature type="compositionally biased region" description="Polar residues" evidence="1">
    <location>
        <begin position="20"/>
        <end position="38"/>
    </location>
</feature>
<dbReference type="EMBL" id="BMAV01011119">
    <property type="protein sequence ID" value="GFY56730.1"/>
    <property type="molecule type" value="Genomic_DNA"/>
</dbReference>
<protein>
    <submittedName>
        <fullName evidence="2">Uncharacterized protein</fullName>
    </submittedName>
</protein>
<dbReference type="OrthoDB" id="10567958at2759"/>
<organism evidence="2 3">
    <name type="scientific">Trichonephila inaurata madagascariensis</name>
    <dbReference type="NCBI Taxonomy" id="2747483"/>
    <lineage>
        <taxon>Eukaryota</taxon>
        <taxon>Metazoa</taxon>
        <taxon>Ecdysozoa</taxon>
        <taxon>Arthropoda</taxon>
        <taxon>Chelicerata</taxon>
        <taxon>Arachnida</taxon>
        <taxon>Araneae</taxon>
        <taxon>Araneomorphae</taxon>
        <taxon>Entelegynae</taxon>
        <taxon>Araneoidea</taxon>
        <taxon>Nephilidae</taxon>
        <taxon>Trichonephila</taxon>
        <taxon>Trichonephila inaurata</taxon>
    </lineage>
</organism>
<evidence type="ECO:0000313" key="2">
    <source>
        <dbReference type="EMBL" id="GFY56730.1"/>
    </source>
</evidence>